<dbReference type="AlphaFoldDB" id="A0A7K3MAA7"/>
<gene>
    <name evidence="2" type="ORF">F7O44_24530</name>
</gene>
<feature type="transmembrane region" description="Helical" evidence="1">
    <location>
        <begin position="130"/>
        <end position="147"/>
    </location>
</feature>
<sequence>MRTALVILHAAPGVAGVLTGLLALSPPRPDDGRRRWRDLYVGCIAILIVGMVALVVYDWAELDTAARVAFAGLGGLAAIMGFRLWRAHREASDQPHGWQRRYIDHVFFTYVSLWIGLLIVPALNTPAPQVAVPIVVLAVLGTGHVLLTRYKRGVLSHDAQPT</sequence>
<feature type="transmembrane region" description="Helical" evidence="1">
    <location>
        <begin position="106"/>
        <end position="124"/>
    </location>
</feature>
<reference evidence="2 3" key="1">
    <citation type="submission" date="2019-11" db="EMBL/GenBank/DDBJ databases">
        <authorList>
            <person name="Li X.-J."/>
            <person name="Feng X.-M."/>
        </authorList>
    </citation>
    <scope>NUCLEOTIDE SEQUENCE [LARGE SCALE GENOMIC DNA]</scope>
    <source>
        <strain evidence="2 3">XMNu-373</strain>
    </source>
</reference>
<evidence type="ECO:0000313" key="2">
    <source>
        <dbReference type="EMBL" id="NDL60245.1"/>
    </source>
</evidence>
<evidence type="ECO:0000256" key="1">
    <source>
        <dbReference type="SAM" id="Phobius"/>
    </source>
</evidence>
<keyword evidence="3" id="KW-1185">Reference proteome</keyword>
<keyword evidence="1" id="KW-0812">Transmembrane</keyword>
<proteinExistence type="predicted"/>
<dbReference type="Proteomes" id="UP000460435">
    <property type="component" value="Unassembled WGS sequence"/>
</dbReference>
<name>A0A7K3MAA7_9ACTN</name>
<keyword evidence="1" id="KW-1133">Transmembrane helix</keyword>
<feature type="transmembrane region" description="Helical" evidence="1">
    <location>
        <begin position="39"/>
        <end position="60"/>
    </location>
</feature>
<keyword evidence="1" id="KW-0472">Membrane</keyword>
<organism evidence="2 3">
    <name type="scientific">Phytoactinopolyspora mesophila</name>
    <dbReference type="NCBI Taxonomy" id="2650750"/>
    <lineage>
        <taxon>Bacteria</taxon>
        <taxon>Bacillati</taxon>
        <taxon>Actinomycetota</taxon>
        <taxon>Actinomycetes</taxon>
        <taxon>Jiangellales</taxon>
        <taxon>Jiangellaceae</taxon>
        <taxon>Phytoactinopolyspora</taxon>
    </lineage>
</organism>
<evidence type="ECO:0008006" key="4">
    <source>
        <dbReference type="Google" id="ProtNLM"/>
    </source>
</evidence>
<comment type="caution">
    <text evidence="2">The sequence shown here is derived from an EMBL/GenBank/DDBJ whole genome shotgun (WGS) entry which is preliminary data.</text>
</comment>
<accession>A0A7K3MAA7</accession>
<feature type="transmembrane region" description="Helical" evidence="1">
    <location>
        <begin position="66"/>
        <end position="85"/>
    </location>
</feature>
<evidence type="ECO:0000313" key="3">
    <source>
        <dbReference type="Proteomes" id="UP000460435"/>
    </source>
</evidence>
<dbReference type="EMBL" id="WLZY01000010">
    <property type="protein sequence ID" value="NDL60245.1"/>
    <property type="molecule type" value="Genomic_DNA"/>
</dbReference>
<dbReference type="RefSeq" id="WP_162452942.1">
    <property type="nucleotide sequence ID" value="NZ_WLZY01000010.1"/>
</dbReference>
<feature type="transmembrane region" description="Helical" evidence="1">
    <location>
        <begin position="6"/>
        <end position="27"/>
    </location>
</feature>
<protein>
    <recommendedName>
        <fullName evidence="4">DUF2306 domain-containing protein</fullName>
    </recommendedName>
</protein>